<dbReference type="GO" id="GO:0003700">
    <property type="term" value="F:DNA-binding transcription factor activity"/>
    <property type="evidence" value="ECO:0007669"/>
    <property type="project" value="InterPro"/>
</dbReference>
<comment type="similarity">
    <text evidence="2">Belongs to the bZIP family.</text>
</comment>
<feature type="compositionally biased region" description="Basic and acidic residues" evidence="8">
    <location>
        <begin position="185"/>
        <end position="200"/>
    </location>
</feature>
<feature type="compositionally biased region" description="Basic and acidic residues" evidence="8">
    <location>
        <begin position="414"/>
        <end position="423"/>
    </location>
</feature>
<name>A0A150GLU6_GONPE</name>
<feature type="region of interest" description="Disordered" evidence="8">
    <location>
        <begin position="40"/>
        <end position="83"/>
    </location>
</feature>
<dbReference type="SUPFAM" id="SSF57959">
    <property type="entry name" value="Leucine zipper domain"/>
    <property type="match status" value="1"/>
</dbReference>
<evidence type="ECO:0000313" key="10">
    <source>
        <dbReference type="EMBL" id="KXZ50813.1"/>
    </source>
</evidence>
<evidence type="ECO:0000256" key="7">
    <source>
        <dbReference type="SAM" id="Coils"/>
    </source>
</evidence>
<feature type="region of interest" description="Disordered" evidence="8">
    <location>
        <begin position="147"/>
        <end position="217"/>
    </location>
</feature>
<comment type="caution">
    <text evidence="10">The sequence shown here is derived from an EMBL/GenBank/DDBJ whole genome shotgun (WGS) entry which is preliminary data.</text>
</comment>
<dbReference type="GO" id="GO:0005634">
    <property type="term" value="C:nucleus"/>
    <property type="evidence" value="ECO:0007669"/>
    <property type="project" value="UniProtKB-SubCell"/>
</dbReference>
<dbReference type="AlphaFoldDB" id="A0A150GLU6"/>
<dbReference type="SMART" id="SM00338">
    <property type="entry name" value="BRLZ"/>
    <property type="match status" value="1"/>
</dbReference>
<evidence type="ECO:0000256" key="4">
    <source>
        <dbReference type="ARBA" id="ARBA00023125"/>
    </source>
</evidence>
<dbReference type="PANTHER" id="PTHR47416:SF8">
    <property type="entry name" value="BASIC-LEUCINE ZIPPER TRANSCRIPTION FACTOR E-RELATED"/>
    <property type="match status" value="1"/>
</dbReference>
<comment type="subcellular location">
    <subcellularLocation>
        <location evidence="1">Nucleus</location>
    </subcellularLocation>
</comment>
<keyword evidence="5" id="KW-0804">Transcription</keyword>
<evidence type="ECO:0000256" key="1">
    <source>
        <dbReference type="ARBA" id="ARBA00004123"/>
    </source>
</evidence>
<dbReference type="STRING" id="33097.A0A150GLU6"/>
<dbReference type="GO" id="GO:0003677">
    <property type="term" value="F:DNA binding"/>
    <property type="evidence" value="ECO:0007669"/>
    <property type="project" value="UniProtKB-KW"/>
</dbReference>
<feature type="domain" description="BZIP" evidence="9">
    <location>
        <begin position="199"/>
        <end position="262"/>
    </location>
</feature>
<accession>A0A150GLU6</accession>
<evidence type="ECO:0000256" key="8">
    <source>
        <dbReference type="SAM" id="MobiDB-lite"/>
    </source>
</evidence>
<reference evidence="11" key="1">
    <citation type="journal article" date="2016" name="Nat. Commun.">
        <title>The Gonium pectorale genome demonstrates co-option of cell cycle regulation during the evolution of multicellularity.</title>
        <authorList>
            <person name="Hanschen E.R."/>
            <person name="Marriage T.N."/>
            <person name="Ferris P.J."/>
            <person name="Hamaji T."/>
            <person name="Toyoda A."/>
            <person name="Fujiyama A."/>
            <person name="Neme R."/>
            <person name="Noguchi H."/>
            <person name="Minakuchi Y."/>
            <person name="Suzuki M."/>
            <person name="Kawai-Toyooka H."/>
            <person name="Smith D.R."/>
            <person name="Sparks H."/>
            <person name="Anderson J."/>
            <person name="Bakaric R."/>
            <person name="Luria V."/>
            <person name="Karger A."/>
            <person name="Kirschner M.W."/>
            <person name="Durand P.M."/>
            <person name="Michod R.E."/>
            <person name="Nozaki H."/>
            <person name="Olson B.J."/>
        </authorList>
    </citation>
    <scope>NUCLEOTIDE SEQUENCE [LARGE SCALE GENOMIC DNA]</scope>
    <source>
        <strain evidence="11">NIES-2863</strain>
    </source>
</reference>
<dbReference type="InterPro" id="IPR046347">
    <property type="entry name" value="bZIP_sf"/>
</dbReference>
<evidence type="ECO:0000256" key="2">
    <source>
        <dbReference type="ARBA" id="ARBA00007163"/>
    </source>
</evidence>
<dbReference type="InterPro" id="IPR004827">
    <property type="entry name" value="bZIP"/>
</dbReference>
<dbReference type="PANTHER" id="PTHR47416">
    <property type="entry name" value="BASIC-LEUCINE ZIPPER TRANSCRIPTION FACTOR F-RELATED"/>
    <property type="match status" value="1"/>
</dbReference>
<evidence type="ECO:0000313" key="11">
    <source>
        <dbReference type="Proteomes" id="UP000075714"/>
    </source>
</evidence>
<protein>
    <recommendedName>
        <fullName evidence="9">BZIP domain-containing protein</fullName>
    </recommendedName>
</protein>
<dbReference type="PROSITE" id="PS50217">
    <property type="entry name" value="BZIP"/>
    <property type="match status" value="1"/>
</dbReference>
<evidence type="ECO:0000256" key="5">
    <source>
        <dbReference type="ARBA" id="ARBA00023163"/>
    </source>
</evidence>
<dbReference type="Proteomes" id="UP000075714">
    <property type="component" value="Unassembled WGS sequence"/>
</dbReference>
<organism evidence="10 11">
    <name type="scientific">Gonium pectorale</name>
    <name type="common">Green alga</name>
    <dbReference type="NCBI Taxonomy" id="33097"/>
    <lineage>
        <taxon>Eukaryota</taxon>
        <taxon>Viridiplantae</taxon>
        <taxon>Chlorophyta</taxon>
        <taxon>core chlorophytes</taxon>
        <taxon>Chlorophyceae</taxon>
        <taxon>CS clade</taxon>
        <taxon>Chlamydomonadales</taxon>
        <taxon>Volvocaceae</taxon>
        <taxon>Gonium</taxon>
    </lineage>
</organism>
<keyword evidence="3" id="KW-0805">Transcription regulation</keyword>
<dbReference type="Pfam" id="PF00170">
    <property type="entry name" value="bZIP_1"/>
    <property type="match status" value="1"/>
</dbReference>
<sequence length="461" mass="48302">MEVEGIDLVALLEGGPGPQSENFDDLFADADLLQFLNAADAPSEPSGQSQAQAAPSSCPAPAAAVPSSSSNSNSSLSQNSSPVLPPAVLPSAPIPALHLQPGAAAACGLERLVTTTAAQQVWAAMLQAAYAPAPVAAACFDEAKARTLQPAGTSRQGSRDSSVDSSDSDDDINESKGARAGNKRKAPEVDWRSIEDPAERRRQRRLAKNRVTAARSRERKKAMWSELEEKLKSMENENMQLRAMLEQFARENSSLKTQLLNITRATAAGGAAGLCQARAGKTMDPAVILPVLIVTLLVVCSLLPGDKACALLGSVLPLAMVASMLGSVDAGADGVKASAAFDCLYRLLHMMGTLVSGSGRTLQRSIQRFFFERHRYLGRAGLRKLAATDFGALLTDRGIAPSADAPMADAADDAGGRDRRWPDAKPPASGGPLSELPINVPCWKAEASAVTGVAVKLEPVC</sequence>
<evidence type="ECO:0000256" key="3">
    <source>
        <dbReference type="ARBA" id="ARBA00023015"/>
    </source>
</evidence>
<dbReference type="OrthoDB" id="644067at2759"/>
<evidence type="ECO:0000259" key="9">
    <source>
        <dbReference type="PROSITE" id="PS50217"/>
    </source>
</evidence>
<dbReference type="CDD" id="cd14704">
    <property type="entry name" value="bZIP_HY5-like"/>
    <property type="match status" value="1"/>
</dbReference>
<feature type="compositionally biased region" description="Low complexity" evidence="8">
    <location>
        <begin position="40"/>
        <end position="82"/>
    </location>
</feature>
<keyword evidence="4" id="KW-0238">DNA-binding</keyword>
<proteinExistence type="inferred from homology"/>
<keyword evidence="7" id="KW-0175">Coiled coil</keyword>
<feature type="region of interest" description="Disordered" evidence="8">
    <location>
        <begin position="404"/>
        <end position="432"/>
    </location>
</feature>
<keyword evidence="6" id="KW-0539">Nucleus</keyword>
<feature type="coiled-coil region" evidence="7">
    <location>
        <begin position="217"/>
        <end position="258"/>
    </location>
</feature>
<evidence type="ECO:0000256" key="6">
    <source>
        <dbReference type="ARBA" id="ARBA00023242"/>
    </source>
</evidence>
<dbReference type="Gene3D" id="1.20.5.170">
    <property type="match status" value="1"/>
</dbReference>
<keyword evidence="11" id="KW-1185">Reference proteome</keyword>
<gene>
    <name evidence="10" type="ORF">GPECTOR_15g499</name>
</gene>
<dbReference type="EMBL" id="LSYV01000016">
    <property type="protein sequence ID" value="KXZ50813.1"/>
    <property type="molecule type" value="Genomic_DNA"/>
</dbReference>